<dbReference type="SMART" id="SM00470">
    <property type="entry name" value="ParB"/>
    <property type="match status" value="1"/>
</dbReference>
<dbReference type="InterPro" id="IPR003115">
    <property type="entry name" value="ParB_N"/>
</dbReference>
<proteinExistence type="predicted"/>
<reference evidence="3 4" key="1">
    <citation type="submission" date="2018-05" db="EMBL/GenBank/DDBJ databases">
        <title>Streptomyces venezuelae.</title>
        <authorList>
            <person name="Kim W."/>
            <person name="Lee N."/>
            <person name="Cho B.-K."/>
        </authorList>
    </citation>
    <scope>NUCLEOTIDE SEQUENCE [LARGE SCALE GENOMIC DNA]</scope>
    <source>
        <strain evidence="3 4">ATCC 14583</strain>
    </source>
</reference>
<name>A0A5P2BDP4_STRVZ</name>
<dbReference type="EMBL" id="CP029193">
    <property type="protein sequence ID" value="QES28544.1"/>
    <property type="molecule type" value="Genomic_DNA"/>
</dbReference>
<gene>
    <name evidence="3" type="ORF">DEJ47_20795</name>
</gene>
<dbReference type="InterPro" id="IPR036086">
    <property type="entry name" value="ParB/Sulfiredoxin_sf"/>
</dbReference>
<dbReference type="RefSeq" id="WP_150170488.1">
    <property type="nucleotide sequence ID" value="NZ_CP029193.1"/>
</dbReference>
<dbReference type="OrthoDB" id="3701787at2"/>
<protein>
    <recommendedName>
        <fullName evidence="2">ParB-like N-terminal domain-containing protein</fullName>
    </recommendedName>
</protein>
<sequence>MYAKEKKPWEIRPHSLPVERIAVDQLWSADSPRLVGENADHIRVLAEAGSDLPPILVHRPTMRVIDGMHRLRATVLRGEREIAVRFLDGYESDVFVVAVQANTTHGLPLTRADRNAAATRIIQSHPQWSDRMIASFAGLSPKTVGSIRRRLGDDLPAAPVRIGRDGRTRPVDSSVARAATGEFIRTHPDATLRQIAGAAGVSRSTARDVRRRLAEGETGDGAAVVAGVRAGAGRHLQPQSQRQPKGVPGAPDASGAPGLSVVGEAPVGASTAARSALTVSVSARVTADAAAAVDTAHTTDATVSSGARTTTTTPAETGSAADLIPILKRDPSIRFTDSGRLLLRLLDAATLPPDEWSRLIESVPAHCVDMVANVARACGEVWLNVAQEVDSRAAQR</sequence>
<dbReference type="SUPFAM" id="SSF110849">
    <property type="entry name" value="ParB/Sulfiredoxin"/>
    <property type="match status" value="1"/>
</dbReference>
<accession>A0A5P2BDP4</accession>
<evidence type="ECO:0000259" key="2">
    <source>
        <dbReference type="SMART" id="SM00470"/>
    </source>
</evidence>
<evidence type="ECO:0000256" key="1">
    <source>
        <dbReference type="SAM" id="MobiDB-lite"/>
    </source>
</evidence>
<evidence type="ECO:0000313" key="3">
    <source>
        <dbReference type="EMBL" id="QES28544.1"/>
    </source>
</evidence>
<keyword evidence="4" id="KW-1185">Reference proteome</keyword>
<feature type="region of interest" description="Disordered" evidence="1">
    <location>
        <begin position="233"/>
        <end position="261"/>
    </location>
</feature>
<dbReference type="AlphaFoldDB" id="A0A5P2BDP4"/>
<feature type="domain" description="ParB-like N-terminal" evidence="2">
    <location>
        <begin position="19"/>
        <end position="103"/>
    </location>
</feature>
<evidence type="ECO:0000313" key="4">
    <source>
        <dbReference type="Proteomes" id="UP000323046"/>
    </source>
</evidence>
<dbReference type="Proteomes" id="UP000323046">
    <property type="component" value="Chromosome"/>
</dbReference>
<organism evidence="3 4">
    <name type="scientific">Streptomyces venezuelae</name>
    <dbReference type="NCBI Taxonomy" id="54571"/>
    <lineage>
        <taxon>Bacteria</taxon>
        <taxon>Bacillati</taxon>
        <taxon>Actinomycetota</taxon>
        <taxon>Actinomycetes</taxon>
        <taxon>Kitasatosporales</taxon>
        <taxon>Streptomycetaceae</taxon>
        <taxon>Streptomyces</taxon>
    </lineage>
</organism>